<keyword evidence="10" id="KW-1185">Reference proteome</keyword>
<dbReference type="AlphaFoldDB" id="A0A9D4JF61"/>
<feature type="transmembrane region" description="Helical" evidence="8">
    <location>
        <begin position="348"/>
        <end position="372"/>
    </location>
</feature>
<dbReference type="Pfam" id="PF14752">
    <property type="entry name" value="RBP_receptor"/>
    <property type="match status" value="1"/>
</dbReference>
<evidence type="ECO:0000256" key="3">
    <source>
        <dbReference type="ARBA" id="ARBA00022475"/>
    </source>
</evidence>
<evidence type="ECO:0000256" key="6">
    <source>
        <dbReference type="ARBA" id="ARBA00023136"/>
    </source>
</evidence>
<feature type="transmembrane region" description="Helical" evidence="8">
    <location>
        <begin position="120"/>
        <end position="139"/>
    </location>
</feature>
<dbReference type="EMBL" id="JAIWYP010000006">
    <property type="protein sequence ID" value="KAH3809585.1"/>
    <property type="molecule type" value="Genomic_DNA"/>
</dbReference>
<keyword evidence="5 8" id="KW-1133">Transmembrane helix</keyword>
<keyword evidence="6 8" id="KW-0472">Membrane</keyword>
<dbReference type="PANTHER" id="PTHR21444">
    <property type="entry name" value="COILED-COIL DOMAIN-CONTAINING PROTEIN 180"/>
    <property type="match status" value="1"/>
</dbReference>
<proteinExistence type="predicted"/>
<dbReference type="GO" id="GO:0034632">
    <property type="term" value="F:retinol transmembrane transporter activity"/>
    <property type="evidence" value="ECO:0007669"/>
    <property type="project" value="InterPro"/>
</dbReference>
<feature type="transmembrane region" description="Helical" evidence="8">
    <location>
        <begin position="34"/>
        <end position="53"/>
    </location>
</feature>
<gene>
    <name evidence="9" type="ORF">DPMN_137958</name>
</gene>
<feature type="transmembrane region" description="Helical" evidence="8">
    <location>
        <begin position="146"/>
        <end position="164"/>
    </location>
</feature>
<evidence type="ECO:0000313" key="9">
    <source>
        <dbReference type="EMBL" id="KAH3809585.1"/>
    </source>
</evidence>
<reference evidence="9" key="1">
    <citation type="journal article" date="2019" name="bioRxiv">
        <title>The Genome of the Zebra Mussel, Dreissena polymorpha: A Resource for Invasive Species Research.</title>
        <authorList>
            <person name="McCartney M.A."/>
            <person name="Auch B."/>
            <person name="Kono T."/>
            <person name="Mallez S."/>
            <person name="Zhang Y."/>
            <person name="Obille A."/>
            <person name="Becker A."/>
            <person name="Abrahante J.E."/>
            <person name="Garbe J."/>
            <person name="Badalamenti J.P."/>
            <person name="Herman A."/>
            <person name="Mangelson H."/>
            <person name="Liachko I."/>
            <person name="Sullivan S."/>
            <person name="Sone E.D."/>
            <person name="Koren S."/>
            <person name="Silverstein K.A.T."/>
            <person name="Beckman K.B."/>
            <person name="Gohl D.M."/>
        </authorList>
    </citation>
    <scope>NUCLEOTIDE SEQUENCE</scope>
    <source>
        <strain evidence="9">Duluth1</strain>
        <tissue evidence="9">Whole animal</tissue>
    </source>
</reference>
<keyword evidence="4 8" id="KW-0812">Transmembrane</keyword>
<keyword evidence="2" id="KW-0813">Transport</keyword>
<comment type="caution">
    <text evidence="9">The sequence shown here is derived from an EMBL/GenBank/DDBJ whole genome shotgun (WGS) entry which is preliminary data.</text>
</comment>
<protein>
    <recommendedName>
        <fullName evidence="11">Receptor for retinol uptake STRA6</fullName>
    </recommendedName>
</protein>
<name>A0A9D4JF61_DREPO</name>
<dbReference type="GO" id="GO:0005886">
    <property type="term" value="C:plasma membrane"/>
    <property type="evidence" value="ECO:0007669"/>
    <property type="project" value="UniProtKB-SubCell"/>
</dbReference>
<dbReference type="GO" id="GO:0071939">
    <property type="term" value="P:vitamin A import into cell"/>
    <property type="evidence" value="ECO:0007669"/>
    <property type="project" value="TreeGrafter"/>
</dbReference>
<dbReference type="GO" id="GO:0038023">
    <property type="term" value="F:signaling receptor activity"/>
    <property type="evidence" value="ECO:0007669"/>
    <property type="project" value="InterPro"/>
</dbReference>
<keyword evidence="7" id="KW-0675">Receptor</keyword>
<dbReference type="InterPro" id="IPR026612">
    <property type="entry name" value="STRA6-like"/>
</dbReference>
<dbReference type="PANTHER" id="PTHR21444:SF15">
    <property type="entry name" value="RECEPTOR FOR RETINOL UPTAKE STRA6"/>
    <property type="match status" value="1"/>
</dbReference>
<dbReference type="Proteomes" id="UP000828390">
    <property type="component" value="Unassembled WGS sequence"/>
</dbReference>
<feature type="transmembrane region" description="Helical" evidence="8">
    <location>
        <begin position="448"/>
        <end position="469"/>
    </location>
</feature>
<feature type="transmembrane region" description="Helical" evidence="8">
    <location>
        <begin position="502"/>
        <end position="527"/>
    </location>
</feature>
<evidence type="ECO:0000256" key="8">
    <source>
        <dbReference type="SAM" id="Phobius"/>
    </source>
</evidence>
<reference evidence="9" key="2">
    <citation type="submission" date="2020-11" db="EMBL/GenBank/DDBJ databases">
        <authorList>
            <person name="McCartney M.A."/>
            <person name="Auch B."/>
            <person name="Kono T."/>
            <person name="Mallez S."/>
            <person name="Becker A."/>
            <person name="Gohl D.M."/>
            <person name="Silverstein K.A.T."/>
            <person name="Koren S."/>
            <person name="Bechman K.B."/>
            <person name="Herman A."/>
            <person name="Abrahante J.E."/>
            <person name="Garbe J."/>
        </authorList>
    </citation>
    <scope>NUCLEOTIDE SEQUENCE</scope>
    <source>
        <strain evidence="9">Duluth1</strain>
        <tissue evidence="9">Whole animal</tissue>
    </source>
</reference>
<feature type="transmembrane region" description="Helical" evidence="8">
    <location>
        <begin position="82"/>
        <end position="100"/>
    </location>
</feature>
<dbReference type="OrthoDB" id="2376984at2759"/>
<keyword evidence="3" id="KW-1003">Cell membrane</keyword>
<evidence type="ECO:0000256" key="7">
    <source>
        <dbReference type="ARBA" id="ARBA00023170"/>
    </source>
</evidence>
<evidence type="ECO:0000256" key="1">
    <source>
        <dbReference type="ARBA" id="ARBA00004651"/>
    </source>
</evidence>
<evidence type="ECO:0000256" key="2">
    <source>
        <dbReference type="ARBA" id="ARBA00022448"/>
    </source>
</evidence>
<sequence>MPSFGTIFRELYGRYNASNNDSVACLSSIPDNRFHLWLLLPSSLMIVLLAFSFRRKKLCLSLLGGRPAAIFPMDILGKSNRMSYAAAWGAIAFLTAEMVFGEFVIVDLKGPRYITIWNKVLAMLVIGVGYFPMFAALALDSLISLSVAAIYSLLFLIITLLKIFECDIVAEGRGLLALRSVPSISCLGYLSISIPTRIFREWRKKSTRVFSSSEMVFILNMEKDVDKSAEAEHVRNLLRAPKPPEEPPTDTKQKIWAAITSITNTVFYHNKNKFRYSTRILTVSVMGLILLYKVTLEGCLQVVYVFRYIDKELFIMLEAVEREPSLLEGQRMTINLDSIEFVQALAKNLRICFLVAMVCSLVAGIITILHMLTSYRANLLALYKGDNTHIPHRSTMANNSLLIGSMKYAGYQVAYIGWGFVLQFFILSMVCVALCLLITSLMWGITDWLIWLLETVWPGLIVSIIVMVLQKVSAKMFFLQAGGEYLAIDNRRALFSFSFFMFFYNIFIGFFSCLLRIIKSVVIGAIFLPRLDNSALPSRFQMMDPGFSAYVGFINVESSHTHPVVVLFLRILLAARKKQTERGFFAKPERTRTFIRARMRWHTAYSILNNLTLRVSRKHYIKRVKEMQERLAELYHLDNAAAGALANEINRTGVDMKDVEDVMIPGTVLNRAATLERDLTQNRFLYSVKKNLERQRTAFQRHKDGGLSGSTRVNVGMMRNMWERWIFTTAGNKQ</sequence>
<evidence type="ECO:0000256" key="4">
    <source>
        <dbReference type="ARBA" id="ARBA00022692"/>
    </source>
</evidence>
<evidence type="ECO:0008006" key="11">
    <source>
        <dbReference type="Google" id="ProtNLM"/>
    </source>
</evidence>
<evidence type="ECO:0000256" key="5">
    <source>
        <dbReference type="ARBA" id="ARBA00022989"/>
    </source>
</evidence>
<organism evidence="9 10">
    <name type="scientific">Dreissena polymorpha</name>
    <name type="common">Zebra mussel</name>
    <name type="synonym">Mytilus polymorpha</name>
    <dbReference type="NCBI Taxonomy" id="45954"/>
    <lineage>
        <taxon>Eukaryota</taxon>
        <taxon>Metazoa</taxon>
        <taxon>Spiralia</taxon>
        <taxon>Lophotrochozoa</taxon>
        <taxon>Mollusca</taxon>
        <taxon>Bivalvia</taxon>
        <taxon>Autobranchia</taxon>
        <taxon>Heteroconchia</taxon>
        <taxon>Euheterodonta</taxon>
        <taxon>Imparidentia</taxon>
        <taxon>Neoheterodontei</taxon>
        <taxon>Myida</taxon>
        <taxon>Dreissenoidea</taxon>
        <taxon>Dreissenidae</taxon>
        <taxon>Dreissena</taxon>
    </lineage>
</organism>
<comment type="subcellular location">
    <subcellularLocation>
        <location evidence="1">Cell membrane</location>
        <topology evidence="1">Multi-pass membrane protein</topology>
    </subcellularLocation>
</comment>
<feature type="transmembrane region" description="Helical" evidence="8">
    <location>
        <begin position="415"/>
        <end position="442"/>
    </location>
</feature>
<accession>A0A9D4JF61</accession>
<evidence type="ECO:0000313" key="10">
    <source>
        <dbReference type="Proteomes" id="UP000828390"/>
    </source>
</evidence>